<keyword evidence="2" id="KW-1185">Reference proteome</keyword>
<name>A0A164L6Y5_9CRUS</name>
<dbReference type="EMBL" id="LRGB01003169">
    <property type="protein sequence ID" value="KZS03846.1"/>
    <property type="molecule type" value="Genomic_DNA"/>
</dbReference>
<organism evidence="1 2">
    <name type="scientific">Daphnia magna</name>
    <dbReference type="NCBI Taxonomy" id="35525"/>
    <lineage>
        <taxon>Eukaryota</taxon>
        <taxon>Metazoa</taxon>
        <taxon>Ecdysozoa</taxon>
        <taxon>Arthropoda</taxon>
        <taxon>Crustacea</taxon>
        <taxon>Branchiopoda</taxon>
        <taxon>Diplostraca</taxon>
        <taxon>Cladocera</taxon>
        <taxon>Anomopoda</taxon>
        <taxon>Daphniidae</taxon>
        <taxon>Daphnia</taxon>
    </lineage>
</organism>
<dbReference type="AlphaFoldDB" id="A0A164L6Y5"/>
<dbReference type="OrthoDB" id="10067100at2759"/>
<accession>A0A164L6Y5</accession>
<protein>
    <submittedName>
        <fullName evidence="1">Uncharacterized protein</fullName>
    </submittedName>
</protein>
<gene>
    <name evidence="1" type="ORF">APZ42_033330</name>
</gene>
<evidence type="ECO:0000313" key="1">
    <source>
        <dbReference type="EMBL" id="KZS03846.1"/>
    </source>
</evidence>
<proteinExistence type="predicted"/>
<reference evidence="1 2" key="1">
    <citation type="submission" date="2016-03" db="EMBL/GenBank/DDBJ databases">
        <title>EvidentialGene: Evidence-directed Construction of Genes on Genomes.</title>
        <authorList>
            <person name="Gilbert D.G."/>
            <person name="Choi J.-H."/>
            <person name="Mockaitis K."/>
            <person name="Colbourne J."/>
            <person name="Pfrender M."/>
        </authorList>
    </citation>
    <scope>NUCLEOTIDE SEQUENCE [LARGE SCALE GENOMIC DNA]</scope>
    <source>
        <strain evidence="1 2">Xinb3</strain>
        <tissue evidence="1">Complete organism</tissue>
    </source>
</reference>
<evidence type="ECO:0000313" key="2">
    <source>
        <dbReference type="Proteomes" id="UP000076858"/>
    </source>
</evidence>
<comment type="caution">
    <text evidence="1">The sequence shown here is derived from an EMBL/GenBank/DDBJ whole genome shotgun (WGS) entry which is preliminary data.</text>
</comment>
<dbReference type="Proteomes" id="UP000076858">
    <property type="component" value="Unassembled WGS sequence"/>
</dbReference>
<sequence length="297" mass="32467">MDVKATVKQQGKVATGLALGMVKDTAALISCRTRLTFQVWPYLHQARLGRLPVRGCPGSKSTNKKCRLGCGKLETTGHVVCCCQVNSALSIKRHNSILDLMVAEAEALAHSVPINHSIDSTGMRPDIVVTSTNPAIIIDVTVPLSCAEGLARAKDKKIEKYKHLGSVLPLVVGSLGSWLPSNDAISLALSIPGRRWNNLKRKMNLLAIQGTTRIIYEHLAYHTEESDPMPEEDEETEDKVFCNFFSKALFSVHLKIKSIKSVLISLISDTGSNEPKNIKLIFGIRWDINACIDPATG</sequence>